<evidence type="ECO:0000313" key="12">
    <source>
        <dbReference type="Proteomes" id="UP000220611"/>
    </source>
</evidence>
<evidence type="ECO:0000256" key="3">
    <source>
        <dbReference type="ARBA" id="ARBA00022475"/>
    </source>
</evidence>
<evidence type="ECO:0000256" key="5">
    <source>
        <dbReference type="ARBA" id="ARBA00022989"/>
    </source>
</evidence>
<dbReference type="Pfam" id="PF00528">
    <property type="entry name" value="BPD_transp_1"/>
    <property type="match status" value="1"/>
</dbReference>
<evidence type="ECO:0000313" key="11">
    <source>
        <dbReference type="Proteomes" id="UP000003490"/>
    </source>
</evidence>
<keyword evidence="6 7" id="KW-0472">Membrane</keyword>
<reference evidence="10 12" key="3">
    <citation type="submission" date="2017-07" db="EMBL/GenBank/DDBJ databases">
        <title>Prevalence of linear plasmids in Cutibacterium (Propionibacterium) acnes isolates obtained from prostatic tissue.</title>
        <authorList>
            <person name="Davidsson S."/>
            <person name="Carlsson J."/>
            <person name="Molling P."/>
            <person name="Andren O."/>
            <person name="Andersson S.-O."/>
            <person name="Brzuszkiewicz E."/>
            <person name="Poehlein A."/>
            <person name="Al-Zeer M."/>
            <person name="Brinkmann V."/>
            <person name="Scavenius C."/>
            <person name="Nazipi S."/>
            <person name="Soderquist B."/>
            <person name="Bruggemann H."/>
        </authorList>
    </citation>
    <scope>NUCLEOTIDE SEQUENCE [LARGE SCALE GENOMIC DNA]</scope>
    <source>
        <strain evidence="10 12">DSM 753</strain>
    </source>
</reference>
<reference evidence="9 11" key="2">
    <citation type="submission" date="2007-08" db="EMBL/GenBank/DDBJ databases">
        <authorList>
            <person name="Fulton L."/>
            <person name="Clifton S."/>
            <person name="Fulton B."/>
            <person name="Xu J."/>
            <person name="Minx P."/>
            <person name="Pepin K.H."/>
            <person name="Johnson M."/>
            <person name="Thiruvilangam P."/>
            <person name="Bhonagiri V."/>
            <person name="Nash W.E."/>
            <person name="Wang C."/>
            <person name="Mardis E.R."/>
            <person name="Wilson R.K."/>
        </authorList>
    </citation>
    <scope>NUCLEOTIDE SEQUENCE [LARGE SCALE GENOMIC DNA]</scope>
    <source>
        <strain evidence="9 11">DSM 753</strain>
    </source>
</reference>
<evidence type="ECO:0000256" key="1">
    <source>
        <dbReference type="ARBA" id="ARBA00004651"/>
    </source>
</evidence>
<dbReference type="HOGENOM" id="CLU_016047_0_2_9"/>
<dbReference type="GO" id="GO:0005886">
    <property type="term" value="C:plasma membrane"/>
    <property type="evidence" value="ECO:0007669"/>
    <property type="project" value="UniProtKB-SubCell"/>
</dbReference>
<dbReference type="OrthoDB" id="9778687at2"/>
<comment type="caution">
    <text evidence="9">The sequence shown here is derived from an EMBL/GenBank/DDBJ whole genome shotgun (WGS) entry which is preliminary data.</text>
</comment>
<feature type="transmembrane region" description="Helical" evidence="7">
    <location>
        <begin position="110"/>
        <end position="130"/>
    </location>
</feature>
<dbReference type="PROSITE" id="PS50928">
    <property type="entry name" value="ABC_TM1"/>
    <property type="match status" value="1"/>
</dbReference>
<proteinExistence type="inferred from homology"/>
<keyword evidence="4 7" id="KW-0812">Transmembrane</keyword>
<dbReference type="EMBL" id="ABCB02000017">
    <property type="protein sequence ID" value="EDO61829.1"/>
    <property type="molecule type" value="Genomic_DNA"/>
</dbReference>
<dbReference type="AlphaFoldDB" id="A7VRZ9"/>
<sequence>MKKKSVERRYVLIGVCFLLPAVAAYLVFMAYPLCRTAYLSFSSWSGFGEVVLNGVKNYQDLFADKTFWSSLGNTLYFAVFSGIISVVLGVLTAWLILYMRKMEGQVFRTVLFAPNMIAPTITGLLFLFVFTEDIGLLNNILKAVGLEEWTTAWLANMNTVKPTVVIVQTWRQFGLTMILCFAGLQGISNELIESARLDGAGDGRIFTRILLPLIKPQIELATMFTLLNGLKIYDSVVSLTGGGPSRQTVVLPMWIIENAFTYSNFGYASAMCIAFIIVVLIFNIVLRTVFRGENYEY</sequence>
<dbReference type="PANTHER" id="PTHR30193:SF41">
    <property type="entry name" value="DIACETYLCHITOBIOSE UPTAKE SYSTEM PERMEASE PROTEIN NGCF"/>
    <property type="match status" value="1"/>
</dbReference>
<evidence type="ECO:0000256" key="6">
    <source>
        <dbReference type="ARBA" id="ARBA00023136"/>
    </source>
</evidence>
<feature type="domain" description="ABC transmembrane type-1" evidence="8">
    <location>
        <begin position="71"/>
        <end position="286"/>
    </location>
</feature>
<dbReference type="Gene3D" id="1.10.3720.10">
    <property type="entry name" value="MetI-like"/>
    <property type="match status" value="1"/>
</dbReference>
<organism evidence="9 11">
    <name type="scientific">[Clostridium] leptum DSM 753</name>
    <dbReference type="NCBI Taxonomy" id="428125"/>
    <lineage>
        <taxon>Bacteria</taxon>
        <taxon>Bacillati</taxon>
        <taxon>Bacillota</taxon>
        <taxon>Clostridia</taxon>
        <taxon>Eubacteriales</taxon>
        <taxon>Oscillospiraceae</taxon>
        <taxon>Oscillospiraceae incertae sedis</taxon>
    </lineage>
</organism>
<evidence type="ECO:0000256" key="4">
    <source>
        <dbReference type="ARBA" id="ARBA00022692"/>
    </source>
</evidence>
<keyword evidence="5 7" id="KW-1133">Transmembrane helix</keyword>
<accession>A7VRZ9</accession>
<evidence type="ECO:0000256" key="7">
    <source>
        <dbReference type="RuleBase" id="RU363032"/>
    </source>
</evidence>
<dbReference type="SUPFAM" id="SSF161098">
    <property type="entry name" value="MetI-like"/>
    <property type="match status" value="1"/>
</dbReference>
<comment type="subcellular location">
    <subcellularLocation>
        <location evidence="1 7">Cell membrane</location>
        <topology evidence="1 7">Multi-pass membrane protein</topology>
    </subcellularLocation>
</comment>
<keyword evidence="3" id="KW-1003">Cell membrane</keyword>
<dbReference type="CDD" id="cd06261">
    <property type="entry name" value="TM_PBP2"/>
    <property type="match status" value="1"/>
</dbReference>
<dbReference type="InterPro" id="IPR000515">
    <property type="entry name" value="MetI-like"/>
</dbReference>
<dbReference type="Proteomes" id="UP000003490">
    <property type="component" value="Unassembled WGS sequence"/>
</dbReference>
<keyword evidence="2 7" id="KW-0813">Transport</keyword>
<evidence type="ECO:0000313" key="9">
    <source>
        <dbReference type="EMBL" id="EDO61829.1"/>
    </source>
</evidence>
<keyword evidence="12" id="KW-1185">Reference proteome</keyword>
<feature type="transmembrane region" description="Helical" evidence="7">
    <location>
        <begin position="12"/>
        <end position="33"/>
    </location>
</feature>
<gene>
    <name evidence="10" type="ORF">CH238_11970</name>
    <name evidence="9" type="ORF">CLOLEP_01336</name>
</gene>
<dbReference type="GO" id="GO:0055085">
    <property type="term" value="P:transmembrane transport"/>
    <property type="evidence" value="ECO:0007669"/>
    <property type="project" value="InterPro"/>
</dbReference>
<evidence type="ECO:0000259" key="8">
    <source>
        <dbReference type="PROSITE" id="PS50928"/>
    </source>
</evidence>
<name>A7VRZ9_9FIRM</name>
<dbReference type="InterPro" id="IPR035906">
    <property type="entry name" value="MetI-like_sf"/>
</dbReference>
<dbReference type="eggNOG" id="COG1175">
    <property type="taxonomic scope" value="Bacteria"/>
</dbReference>
<dbReference type="InterPro" id="IPR051393">
    <property type="entry name" value="ABC_transporter_permease"/>
</dbReference>
<comment type="similarity">
    <text evidence="7">Belongs to the binding-protein-dependent transport system permease family.</text>
</comment>
<feature type="transmembrane region" description="Helical" evidence="7">
    <location>
        <begin position="265"/>
        <end position="286"/>
    </location>
</feature>
<evidence type="ECO:0000256" key="2">
    <source>
        <dbReference type="ARBA" id="ARBA00022448"/>
    </source>
</evidence>
<protein>
    <submittedName>
        <fullName evidence="9">ABC transporter, permease protein</fullName>
    </submittedName>
    <submittedName>
        <fullName evidence="10">Sugar ABC transporter permease</fullName>
    </submittedName>
</protein>
<dbReference type="Proteomes" id="UP000220611">
    <property type="component" value="Unassembled WGS sequence"/>
</dbReference>
<dbReference type="EMBL" id="NOXF01000010">
    <property type="protein sequence ID" value="PEQ23863.1"/>
    <property type="molecule type" value="Genomic_DNA"/>
</dbReference>
<reference evidence="9 11" key="1">
    <citation type="submission" date="2007-08" db="EMBL/GenBank/DDBJ databases">
        <title>Draft genome sequence of Clostridium leptum (DSM 753).</title>
        <authorList>
            <person name="Sudarsanam P."/>
            <person name="Ley R."/>
            <person name="Guruge J."/>
            <person name="Turnbaugh P.J."/>
            <person name="Mahowald M."/>
            <person name="Liep D."/>
            <person name="Gordon J."/>
        </authorList>
    </citation>
    <scope>NUCLEOTIDE SEQUENCE [LARGE SCALE GENOMIC DNA]</scope>
    <source>
        <strain evidence="9 11">DSM 753</strain>
    </source>
</reference>
<evidence type="ECO:0000313" key="10">
    <source>
        <dbReference type="EMBL" id="PEQ23863.1"/>
    </source>
</evidence>
<feature type="transmembrane region" description="Helical" evidence="7">
    <location>
        <begin position="75"/>
        <end position="98"/>
    </location>
</feature>
<dbReference type="PANTHER" id="PTHR30193">
    <property type="entry name" value="ABC TRANSPORTER PERMEASE PROTEIN"/>
    <property type="match status" value="1"/>
</dbReference>